<organism evidence="2 3">
    <name type="scientific">Cordyceps confragosa</name>
    <name type="common">Lecanicillium lecanii</name>
    <dbReference type="NCBI Taxonomy" id="2714763"/>
    <lineage>
        <taxon>Eukaryota</taxon>
        <taxon>Fungi</taxon>
        <taxon>Dikarya</taxon>
        <taxon>Ascomycota</taxon>
        <taxon>Pezizomycotina</taxon>
        <taxon>Sordariomycetes</taxon>
        <taxon>Hypocreomycetidae</taxon>
        <taxon>Hypocreales</taxon>
        <taxon>Cordycipitaceae</taxon>
        <taxon>Akanthomyces</taxon>
    </lineage>
</organism>
<evidence type="ECO:0000256" key="1">
    <source>
        <dbReference type="SAM" id="SignalP"/>
    </source>
</evidence>
<name>A0A179IPH4_CORDF</name>
<protein>
    <recommendedName>
        <fullName evidence="4">CC domain-containing protein</fullName>
    </recommendedName>
</protein>
<feature type="chain" id="PRO_5008104692" description="CC domain-containing protein" evidence="1">
    <location>
        <begin position="28"/>
        <end position="86"/>
    </location>
</feature>
<dbReference type="AlphaFoldDB" id="A0A179IPH4"/>
<feature type="signal peptide" evidence="1">
    <location>
        <begin position="1"/>
        <end position="27"/>
    </location>
</feature>
<dbReference type="Proteomes" id="UP000243081">
    <property type="component" value="Unassembled WGS sequence"/>
</dbReference>
<sequence length="86" mass="8654">MKYSIIASIVSGAGLVATAAVAAPSSATCVPYNGVCFLGGKDYGPCCDDGICAGSRCRNPKTLTSAQPTATSQPTCVPYNGMYPPS</sequence>
<reference evidence="2 3" key="1">
    <citation type="submission" date="2016-03" db="EMBL/GenBank/DDBJ databases">
        <title>Fine-scale spatial genetic structure of a fungal parasite of coffee scale insects.</title>
        <authorList>
            <person name="Jackson D."/>
            <person name="Zemenick K.A."/>
            <person name="Malloure B."/>
            <person name="Quandt C.A."/>
            <person name="James T.Y."/>
        </authorList>
    </citation>
    <scope>NUCLEOTIDE SEQUENCE [LARGE SCALE GENOMIC DNA]</scope>
    <source>
        <strain evidence="2 3">UM487</strain>
    </source>
</reference>
<dbReference type="EMBL" id="LUKN01000211">
    <property type="protein sequence ID" value="OAR04578.1"/>
    <property type="molecule type" value="Genomic_DNA"/>
</dbReference>
<keyword evidence="3" id="KW-1185">Reference proteome</keyword>
<keyword evidence="1" id="KW-0732">Signal</keyword>
<evidence type="ECO:0000313" key="2">
    <source>
        <dbReference type="EMBL" id="OAR04578.1"/>
    </source>
</evidence>
<accession>A0A179IPH4</accession>
<evidence type="ECO:0000313" key="3">
    <source>
        <dbReference type="Proteomes" id="UP000243081"/>
    </source>
</evidence>
<gene>
    <name evidence="2" type="ORF">LLEC1_02188</name>
</gene>
<comment type="caution">
    <text evidence="2">The sequence shown here is derived from an EMBL/GenBank/DDBJ whole genome shotgun (WGS) entry which is preliminary data.</text>
</comment>
<proteinExistence type="predicted"/>
<evidence type="ECO:0008006" key="4">
    <source>
        <dbReference type="Google" id="ProtNLM"/>
    </source>
</evidence>